<feature type="compositionally biased region" description="Low complexity" evidence="1">
    <location>
        <begin position="303"/>
        <end position="312"/>
    </location>
</feature>
<proteinExistence type="predicted"/>
<feature type="compositionally biased region" description="Basic and acidic residues" evidence="1">
    <location>
        <begin position="152"/>
        <end position="161"/>
    </location>
</feature>
<feature type="region of interest" description="Disordered" evidence="1">
    <location>
        <begin position="247"/>
        <end position="353"/>
    </location>
</feature>
<name>A0A0F2MCI3_SPOSC</name>
<evidence type="ECO:0000256" key="1">
    <source>
        <dbReference type="SAM" id="MobiDB-lite"/>
    </source>
</evidence>
<gene>
    <name evidence="2" type="ORF">SPSK_01647</name>
</gene>
<dbReference type="GeneID" id="27663832"/>
<feature type="region of interest" description="Disordered" evidence="1">
    <location>
        <begin position="462"/>
        <end position="516"/>
    </location>
</feature>
<dbReference type="OrthoDB" id="4525115at2759"/>
<sequence>MNSKNWNDRADKDLFFTILSVKHIGVISGAEWTIIGKHMRTLGYGFSNEGCRQHFQGLRRAQNKIEPANGTIPRSGASSAAAASANRIDPALNPITRRPGGPGRRRSRKLSSAAEDCEGNGDDTRADTRLSSRVDDNTASMVTALADVKADVDADDSKVDPDGEGEIDPDAPITAATPGPLSTGNGTAADLSSDLLAVATASGLQPLLAHTHGHAPVHPPRGIGNGSSADNVAGLAASGVVGNNLGAATADAPLHHNHNHDPHQLEQHLHGHQVPQHHMVQEHHHHHEQKQQQQEQEQHYHHQQQQQQQQHQHLQHQHQHIHQHVPQQHQSHRPLPQDVLPNNKQRTPGVDDAPVQTDYAELFAQEKLAHQQLLQQHLREQRQFQERQHQILSQHRLQQFIEQQQQQQQQQQQHNNTEPKLHSLEDAAGEDEDVPGMGPVSVPGSASISASVGASVGLGMANMGTQVMGEPGIPAEHDADGEHEDDSASDDEHDDDHEAKRQKLDSDAHDSTLEDEAVLTALAAHNRAAFPTE</sequence>
<feature type="region of interest" description="Disordered" evidence="1">
    <location>
        <begin position="210"/>
        <end position="230"/>
    </location>
</feature>
<reference evidence="2 3" key="1">
    <citation type="journal article" date="2014" name="BMC Genomics">
        <title>Comparative genomics of the major fungal agents of human and animal Sporotrichosis: Sporothrix schenckii and Sporothrix brasiliensis.</title>
        <authorList>
            <person name="Teixeira M.M."/>
            <person name="de Almeida L.G."/>
            <person name="Kubitschek-Barreira P."/>
            <person name="Alves F.L."/>
            <person name="Kioshima E.S."/>
            <person name="Abadio A.K."/>
            <person name="Fernandes L."/>
            <person name="Derengowski L.S."/>
            <person name="Ferreira K.S."/>
            <person name="Souza R.C."/>
            <person name="Ruiz J.C."/>
            <person name="de Andrade N.C."/>
            <person name="Paes H.C."/>
            <person name="Nicola A.M."/>
            <person name="Albuquerque P."/>
            <person name="Gerber A.L."/>
            <person name="Martins V.P."/>
            <person name="Peconick L.D."/>
            <person name="Neto A.V."/>
            <person name="Chaucanez C.B."/>
            <person name="Silva P.A."/>
            <person name="Cunha O.L."/>
            <person name="de Oliveira F.F."/>
            <person name="dos Santos T.C."/>
            <person name="Barros A.L."/>
            <person name="Soares M.A."/>
            <person name="de Oliveira L.M."/>
            <person name="Marini M.M."/>
            <person name="Villalobos-Duno H."/>
            <person name="Cunha M.M."/>
            <person name="de Hoog S."/>
            <person name="da Silveira J.F."/>
            <person name="Henrissat B."/>
            <person name="Nino-Vega G.A."/>
            <person name="Cisalpino P.S."/>
            <person name="Mora-Montes H.M."/>
            <person name="Almeida S.R."/>
            <person name="Stajich J.E."/>
            <person name="Lopes-Bezerra L.M."/>
            <person name="Vasconcelos A.T."/>
            <person name="Felipe M.S."/>
        </authorList>
    </citation>
    <scope>NUCLEOTIDE SEQUENCE [LARGE SCALE GENOMIC DNA]</scope>
    <source>
        <strain evidence="2 3">1099-18</strain>
    </source>
</reference>
<feature type="compositionally biased region" description="Basic residues" evidence="1">
    <location>
        <begin position="313"/>
        <end position="323"/>
    </location>
</feature>
<dbReference type="KEGG" id="ssck:SPSK_01647"/>
<protein>
    <recommendedName>
        <fullName evidence="4">Myb-like domain-containing protein</fullName>
    </recommendedName>
</protein>
<feature type="compositionally biased region" description="Acidic residues" evidence="1">
    <location>
        <begin position="481"/>
        <end position="495"/>
    </location>
</feature>
<feature type="region of interest" description="Disordered" evidence="1">
    <location>
        <begin position="152"/>
        <end position="173"/>
    </location>
</feature>
<feature type="compositionally biased region" description="Basic and acidic residues" evidence="1">
    <location>
        <begin position="496"/>
        <end position="512"/>
    </location>
</feature>
<organism evidence="2 3">
    <name type="scientific">Sporothrix schenckii 1099-18</name>
    <dbReference type="NCBI Taxonomy" id="1397361"/>
    <lineage>
        <taxon>Eukaryota</taxon>
        <taxon>Fungi</taxon>
        <taxon>Dikarya</taxon>
        <taxon>Ascomycota</taxon>
        <taxon>Pezizomycotina</taxon>
        <taxon>Sordariomycetes</taxon>
        <taxon>Sordariomycetidae</taxon>
        <taxon>Ophiostomatales</taxon>
        <taxon>Ophiostomataceae</taxon>
        <taxon>Sporothrix</taxon>
    </lineage>
</organism>
<reference evidence="2 3" key="2">
    <citation type="journal article" date="2015" name="Eukaryot. Cell">
        <title>Asexual propagation of a virulent clone complex in a human and feline outbreak of sporotrichosis.</title>
        <authorList>
            <person name="Teixeira Mde M."/>
            <person name="Rodrigues A.M."/>
            <person name="Tsui C.K."/>
            <person name="de Almeida L.G."/>
            <person name="Van Diepeningen A.D."/>
            <person name="van den Ende B.G."/>
            <person name="Fernandes G.F."/>
            <person name="Kano R."/>
            <person name="Hamelin R.C."/>
            <person name="Lopes-Bezerra L.M."/>
            <person name="Vasconcelos A.T."/>
            <person name="de Hoog S."/>
            <person name="de Camargo Z.P."/>
            <person name="Felipe M.S."/>
        </authorList>
    </citation>
    <scope>NUCLEOTIDE SEQUENCE [LARGE SCALE GENOMIC DNA]</scope>
    <source>
        <strain evidence="2 3">1099-18</strain>
    </source>
</reference>
<evidence type="ECO:0000313" key="3">
    <source>
        <dbReference type="Proteomes" id="UP000033710"/>
    </source>
</evidence>
<dbReference type="AlphaFoldDB" id="A0A0F2MCI3"/>
<dbReference type="EMBL" id="AXCR01000005">
    <property type="protein sequence ID" value="KJR87352.1"/>
    <property type="molecule type" value="Genomic_DNA"/>
</dbReference>
<evidence type="ECO:0008006" key="4">
    <source>
        <dbReference type="Google" id="ProtNLM"/>
    </source>
</evidence>
<feature type="region of interest" description="Disordered" evidence="1">
    <location>
        <begin position="66"/>
        <end position="135"/>
    </location>
</feature>
<dbReference type="Proteomes" id="UP000033710">
    <property type="component" value="Unassembled WGS sequence"/>
</dbReference>
<feature type="compositionally biased region" description="Basic and acidic residues" evidence="1">
    <location>
        <begin position="122"/>
        <end position="135"/>
    </location>
</feature>
<dbReference type="RefSeq" id="XP_016590028.1">
    <property type="nucleotide sequence ID" value="XM_016728555.1"/>
</dbReference>
<evidence type="ECO:0000313" key="2">
    <source>
        <dbReference type="EMBL" id="KJR87352.1"/>
    </source>
</evidence>
<accession>A0A0F2MCI3</accession>
<feature type="compositionally biased region" description="Basic and acidic residues" evidence="1">
    <location>
        <begin position="259"/>
        <end position="269"/>
    </location>
</feature>
<comment type="caution">
    <text evidence="2">The sequence shown here is derived from an EMBL/GenBank/DDBJ whole genome shotgun (WGS) entry which is preliminary data.</text>
</comment>
<dbReference type="VEuPathDB" id="FungiDB:SPSK_01647"/>